<feature type="domain" description="Integrin alpha second immunoglobulin-like" evidence="15">
    <location>
        <begin position="612"/>
        <end position="664"/>
    </location>
</feature>
<evidence type="ECO:0000256" key="8">
    <source>
        <dbReference type="ARBA" id="ARBA00023037"/>
    </source>
</evidence>
<evidence type="ECO:0000256" key="13">
    <source>
        <dbReference type="RuleBase" id="RU003762"/>
    </source>
</evidence>
<dbReference type="SUPFAM" id="SSF69318">
    <property type="entry name" value="Integrin alpha N-terminal domain"/>
    <property type="match status" value="1"/>
</dbReference>
<comment type="subcellular location">
    <subcellularLocation>
        <location evidence="1 13">Membrane</location>
        <topology evidence="1 13">Single-pass type I membrane protein</topology>
    </subcellularLocation>
</comment>
<keyword evidence="5" id="KW-0677">Repeat</keyword>
<dbReference type="Pfam" id="PF01839">
    <property type="entry name" value="FG-GAP"/>
    <property type="match status" value="2"/>
</dbReference>
<dbReference type="SMART" id="SM00191">
    <property type="entry name" value="Int_alpha"/>
    <property type="match status" value="6"/>
</dbReference>
<keyword evidence="6 13" id="KW-0130">Cell adhesion</keyword>
<dbReference type="InterPro" id="IPR028994">
    <property type="entry name" value="Integrin_alpha_N"/>
</dbReference>
<name>A0ABN8EBJ6_CHISP</name>
<dbReference type="Pfam" id="PF20805">
    <property type="entry name" value="Integrin_A_Ig_2"/>
    <property type="match status" value="1"/>
</dbReference>
<feature type="repeat" description="FG-GAP" evidence="12">
    <location>
        <begin position="369"/>
        <end position="427"/>
    </location>
</feature>
<dbReference type="PANTHER" id="PTHR23220:SF83">
    <property type="entry name" value="INTEGRIN ALPHA-PS3-RELATED"/>
    <property type="match status" value="1"/>
</dbReference>
<dbReference type="PANTHER" id="PTHR23220">
    <property type="entry name" value="INTEGRIN ALPHA"/>
    <property type="match status" value="1"/>
</dbReference>
<feature type="repeat" description="FG-GAP" evidence="12">
    <location>
        <begin position="300"/>
        <end position="365"/>
    </location>
</feature>
<keyword evidence="17" id="KW-1185">Reference proteome</keyword>
<evidence type="ECO:0000256" key="1">
    <source>
        <dbReference type="ARBA" id="ARBA00004479"/>
    </source>
</evidence>
<evidence type="ECO:0000256" key="2">
    <source>
        <dbReference type="ARBA" id="ARBA00008054"/>
    </source>
</evidence>
<dbReference type="Proteomes" id="UP001153292">
    <property type="component" value="Chromosome 7"/>
</dbReference>
<sequence>MCQYLVTRILVLVSYMVFSVSTSDMFHVKSMTTFRPDQVSDYFGYSVSLSNLGLHVGAPKAKSRTVKGIAPGLVFSCPLTDVDSSNASCDPLGKNDSSNHLMGSHIPNDFYKDDMWFGAVIAVVPEDKLLICAPREMALFKDKQIVLINGVCYIRGKNKEQRLYPLRDEHRQAYGTDGARKEYGEYVYNLNYFANGQAGMSVAVTKNSSIIIGAPGVLQWTGTIVDYKYSSNMFKFTRVPTMNPYHTLALGPDDYFGYSVESGVFEETGIILNVAGAPRSGKGYGQVLLFEPTTRETDPLKIKAQLIGPQLGSYFGASLCAIDIDGDGLSDLLVGAPNYVKRDGIIKYDQGAVFIYMSRKEDFRFVLSESGHVMGSRQSGARFGTTIADLGDVDSDGFNDVVIGAPWEDNGAGAVYIYRGSEDGLRAQYTQRIHAEGAKSFGIAVSKGYDVDNNECNDIAVGAHNSGTVHLYRSVPTIQVLSSIKLPDAKDMKQNATHFSALFCVTVPRTRSSTDCEIEMKATILVDPEGNRANTLGEADYVIKVRSGFDTCDEQIIEVKNQSDLSKPILLKFNLEPLKRIDDLVKFPSKMARVSEDSILHSSVLIQMLSDCGDDLVCTPWLEMTVEPLVSPFVPGANTKLGLTITVLNKEEPAYSVKLSVTLPCPPRRLLELCSLQDLVMTCDLPAPLKRNETAVWEVELEYAWDGTDEKLKVTAELQDPQYMRNVSEGPKELVIPIAPKSNFVLRGKSQPNITITRDAFEKNTDVLFTHYFEITNEGPSDFYHVKAVAYLPEEAILTDSIEGATLEDNVLKFNVEKLRAKTTNTYFLLLKYDIYKFGNQLENTLTMNVTSKVDIYLQHYHASETYNASSNVTTTLFLEPKTPIWPLIVGLVAGLLLLAIIILALYKFGFFSRQKKEELKHLLRRSQEDPSSSSSPSTNDPNVSSQELLDSDTD</sequence>
<dbReference type="SUPFAM" id="SSF69179">
    <property type="entry name" value="Integrin domains"/>
    <property type="match status" value="1"/>
</dbReference>
<dbReference type="PROSITE" id="PS00242">
    <property type="entry name" value="INTEGRIN_ALPHA"/>
    <property type="match status" value="1"/>
</dbReference>
<dbReference type="InterPro" id="IPR032695">
    <property type="entry name" value="Integrin_dom_sf"/>
</dbReference>
<evidence type="ECO:0000256" key="10">
    <source>
        <dbReference type="ARBA" id="ARBA00023170"/>
    </source>
</evidence>
<accession>A0ABN8EBJ6</accession>
<evidence type="ECO:0000256" key="4">
    <source>
        <dbReference type="ARBA" id="ARBA00022729"/>
    </source>
</evidence>
<evidence type="ECO:0000313" key="17">
    <source>
        <dbReference type="Proteomes" id="UP001153292"/>
    </source>
</evidence>
<evidence type="ECO:0000256" key="14">
    <source>
        <dbReference type="SAM" id="MobiDB-lite"/>
    </source>
</evidence>
<dbReference type="Gene3D" id="2.60.40.1510">
    <property type="entry name" value="ntegrin, alpha v. Chain A, domain 3"/>
    <property type="match status" value="1"/>
</dbReference>
<evidence type="ECO:0000256" key="5">
    <source>
        <dbReference type="ARBA" id="ARBA00022737"/>
    </source>
</evidence>
<reference evidence="16" key="1">
    <citation type="submission" date="2021-12" db="EMBL/GenBank/DDBJ databases">
        <authorList>
            <person name="King R."/>
        </authorList>
    </citation>
    <scope>NUCLEOTIDE SEQUENCE</scope>
</reference>
<feature type="signal peptide" evidence="13">
    <location>
        <begin position="1"/>
        <end position="22"/>
    </location>
</feature>
<keyword evidence="4 13" id="KW-0732">Signal</keyword>
<protein>
    <recommendedName>
        <fullName evidence="15">Integrin alpha second immunoglobulin-like domain-containing protein</fullName>
    </recommendedName>
</protein>
<evidence type="ECO:0000256" key="6">
    <source>
        <dbReference type="ARBA" id="ARBA00022889"/>
    </source>
</evidence>
<evidence type="ECO:0000256" key="12">
    <source>
        <dbReference type="PROSITE-ProRule" id="PRU00803"/>
    </source>
</evidence>
<keyword evidence="11" id="KW-0325">Glycoprotein</keyword>
<dbReference type="Gene3D" id="2.130.10.130">
    <property type="entry name" value="Integrin alpha, N-terminal"/>
    <property type="match status" value="1"/>
</dbReference>
<evidence type="ECO:0000259" key="15">
    <source>
        <dbReference type="Pfam" id="PF20805"/>
    </source>
</evidence>
<comment type="similarity">
    <text evidence="2 13">Belongs to the integrin alpha chain family.</text>
</comment>
<organism evidence="16 17">
    <name type="scientific">Chilo suppressalis</name>
    <name type="common">Asiatic rice borer moth</name>
    <dbReference type="NCBI Taxonomy" id="168631"/>
    <lineage>
        <taxon>Eukaryota</taxon>
        <taxon>Metazoa</taxon>
        <taxon>Ecdysozoa</taxon>
        <taxon>Arthropoda</taxon>
        <taxon>Hexapoda</taxon>
        <taxon>Insecta</taxon>
        <taxon>Pterygota</taxon>
        <taxon>Neoptera</taxon>
        <taxon>Endopterygota</taxon>
        <taxon>Lepidoptera</taxon>
        <taxon>Glossata</taxon>
        <taxon>Ditrysia</taxon>
        <taxon>Pyraloidea</taxon>
        <taxon>Crambidae</taxon>
        <taxon>Crambinae</taxon>
        <taxon>Chilo</taxon>
    </lineage>
</organism>
<dbReference type="PRINTS" id="PR01185">
    <property type="entry name" value="INTEGRINA"/>
</dbReference>
<dbReference type="InterPro" id="IPR018184">
    <property type="entry name" value="Integrin_alpha_C_CS"/>
</dbReference>
<keyword evidence="10 13" id="KW-0675">Receptor</keyword>
<evidence type="ECO:0000256" key="9">
    <source>
        <dbReference type="ARBA" id="ARBA00023136"/>
    </source>
</evidence>
<dbReference type="InterPro" id="IPR013517">
    <property type="entry name" value="FG-GAP"/>
</dbReference>
<evidence type="ECO:0000256" key="7">
    <source>
        <dbReference type="ARBA" id="ARBA00022989"/>
    </source>
</evidence>
<keyword evidence="9 13" id="KW-0472">Membrane</keyword>
<feature type="transmembrane region" description="Helical" evidence="13">
    <location>
        <begin position="885"/>
        <end position="907"/>
    </location>
</feature>
<dbReference type="InterPro" id="IPR048285">
    <property type="entry name" value="Integrin_alpha_Ig-like_2"/>
</dbReference>
<proteinExistence type="inferred from homology"/>
<evidence type="ECO:0000256" key="11">
    <source>
        <dbReference type="ARBA" id="ARBA00023180"/>
    </source>
</evidence>
<feature type="compositionally biased region" description="Low complexity" evidence="14">
    <location>
        <begin position="930"/>
        <end position="946"/>
    </location>
</feature>
<evidence type="ECO:0000313" key="16">
    <source>
        <dbReference type="EMBL" id="CAH0692696.1"/>
    </source>
</evidence>
<feature type="region of interest" description="Disordered" evidence="14">
    <location>
        <begin position="923"/>
        <end position="955"/>
    </location>
</feature>
<dbReference type="PROSITE" id="PS51470">
    <property type="entry name" value="FG_GAP"/>
    <property type="match status" value="2"/>
</dbReference>
<dbReference type="InterPro" id="IPR000413">
    <property type="entry name" value="Integrin_alpha"/>
</dbReference>
<evidence type="ECO:0000256" key="3">
    <source>
        <dbReference type="ARBA" id="ARBA00022692"/>
    </source>
</evidence>
<keyword evidence="3 13" id="KW-0812">Transmembrane</keyword>
<dbReference type="EMBL" id="OU963900">
    <property type="protein sequence ID" value="CAH0692696.1"/>
    <property type="molecule type" value="Genomic_DNA"/>
</dbReference>
<dbReference type="Gene3D" id="1.20.5.930">
    <property type="entry name" value="Bicelle-embedded integrin alpha(iib) transmembrane segment"/>
    <property type="match status" value="1"/>
</dbReference>
<gene>
    <name evidence="16" type="ORF">CHILSU_LOCUS10191</name>
</gene>
<dbReference type="InterPro" id="IPR013519">
    <property type="entry name" value="Int_alpha_beta-p"/>
</dbReference>
<keyword evidence="7 13" id="KW-1133">Transmembrane helix</keyword>
<keyword evidence="8 13" id="KW-0401">Integrin</keyword>
<feature type="chain" id="PRO_5044963828" description="Integrin alpha second immunoglobulin-like domain-containing protein" evidence="13">
    <location>
        <begin position="23"/>
        <end position="955"/>
    </location>
</feature>